<evidence type="ECO:0000256" key="4">
    <source>
        <dbReference type="ARBA" id="ARBA00035252"/>
    </source>
</evidence>
<dbReference type="GO" id="GO:0070566">
    <property type="term" value="F:adenylyltransferase activity"/>
    <property type="evidence" value="ECO:0007669"/>
    <property type="project" value="InterPro"/>
</dbReference>
<evidence type="ECO:0000313" key="9">
    <source>
        <dbReference type="EMBL" id="GHC43550.1"/>
    </source>
</evidence>
<keyword evidence="10" id="KW-1185">Reference proteome</keyword>
<dbReference type="InterPro" id="IPR002934">
    <property type="entry name" value="Polymerase_NTP_transf_dom"/>
</dbReference>
<protein>
    <recommendedName>
        <fullName evidence="4">Aminoglycoside (3'') (9) adenylyltransferase</fullName>
        <ecNumber evidence="3">2.7.7.47</ecNumber>
    </recommendedName>
</protein>
<dbReference type="AlphaFoldDB" id="A0A8H9ILF0"/>
<name>A0A8H9ILF0_9BURK</name>
<gene>
    <name evidence="9" type="ORF">GCM10010096_13290</name>
</gene>
<dbReference type="EC" id="2.7.7.47" evidence="3"/>
<evidence type="ECO:0000259" key="8">
    <source>
        <dbReference type="Pfam" id="PF13427"/>
    </source>
</evidence>
<dbReference type="Gene3D" id="3.30.460.10">
    <property type="entry name" value="Beta Polymerase, domain 2"/>
    <property type="match status" value="1"/>
</dbReference>
<dbReference type="Pfam" id="PF13427">
    <property type="entry name" value="AadA_C"/>
    <property type="match status" value="1"/>
</dbReference>
<feature type="domain" description="Adenylyltransferase AadA C-terminal" evidence="8">
    <location>
        <begin position="149"/>
        <end position="251"/>
    </location>
</feature>
<organism evidence="9 10">
    <name type="scientific">Alcaligenes pakistanensis</name>
    <dbReference type="NCBI Taxonomy" id="1482717"/>
    <lineage>
        <taxon>Bacteria</taxon>
        <taxon>Pseudomonadati</taxon>
        <taxon>Pseudomonadota</taxon>
        <taxon>Betaproteobacteria</taxon>
        <taxon>Burkholderiales</taxon>
        <taxon>Alcaligenaceae</taxon>
        <taxon>Alcaligenes</taxon>
    </lineage>
</organism>
<dbReference type="InterPro" id="IPR024172">
    <property type="entry name" value="AadA/Aad9"/>
</dbReference>
<dbReference type="InterPro" id="IPR025184">
    <property type="entry name" value="AadA_C"/>
</dbReference>
<proteinExistence type="predicted"/>
<dbReference type="Proteomes" id="UP000608923">
    <property type="component" value="Unassembled WGS sequence"/>
</dbReference>
<comment type="caution">
    <text evidence="9">The sequence shown here is derived from an EMBL/GenBank/DDBJ whole genome shotgun (WGS) entry which is preliminary data.</text>
</comment>
<dbReference type="Pfam" id="PF01909">
    <property type="entry name" value="NTP_transf_2"/>
    <property type="match status" value="1"/>
</dbReference>
<dbReference type="CDD" id="cd05403">
    <property type="entry name" value="NT_KNTase_like"/>
    <property type="match status" value="1"/>
</dbReference>
<evidence type="ECO:0000313" key="10">
    <source>
        <dbReference type="Proteomes" id="UP000608923"/>
    </source>
</evidence>
<dbReference type="SUPFAM" id="SSF81301">
    <property type="entry name" value="Nucleotidyltransferase"/>
    <property type="match status" value="1"/>
</dbReference>
<dbReference type="PIRSF" id="PIRSF000819">
    <property type="entry name" value="Streptomycin_3-adenylyltransf"/>
    <property type="match status" value="1"/>
</dbReference>
<keyword evidence="1 9" id="KW-0808">Transferase</keyword>
<evidence type="ECO:0000256" key="2">
    <source>
        <dbReference type="ARBA" id="ARBA00023251"/>
    </source>
</evidence>
<dbReference type="GO" id="GO:0009012">
    <property type="term" value="F:aminoglycoside 3''-adenylyltransferase activity"/>
    <property type="evidence" value="ECO:0007669"/>
    <property type="project" value="UniProtKB-EC"/>
</dbReference>
<evidence type="ECO:0000256" key="3">
    <source>
        <dbReference type="ARBA" id="ARBA00035126"/>
    </source>
</evidence>
<comment type="catalytic activity">
    <reaction evidence="5">
        <text>spectinomycin + ATP = 9-O-adenylylspectinomycin + diphosphate</text>
        <dbReference type="Rhea" id="RHEA:63228"/>
        <dbReference type="ChEBI" id="CHEBI:30616"/>
        <dbReference type="ChEBI" id="CHEBI:33019"/>
        <dbReference type="ChEBI" id="CHEBI:146260"/>
        <dbReference type="ChEBI" id="CHEBI:146261"/>
    </reaction>
</comment>
<dbReference type="InterPro" id="IPR043519">
    <property type="entry name" value="NT_sf"/>
</dbReference>
<reference evidence="10" key="1">
    <citation type="journal article" date="2019" name="Int. J. Syst. Evol. Microbiol.">
        <title>The Global Catalogue of Microorganisms (GCM) 10K type strain sequencing project: providing services to taxonomists for standard genome sequencing and annotation.</title>
        <authorList>
            <consortium name="The Broad Institute Genomics Platform"/>
            <consortium name="The Broad Institute Genome Sequencing Center for Infectious Disease"/>
            <person name="Wu L."/>
            <person name="Ma J."/>
        </authorList>
    </citation>
    <scope>NUCLEOTIDE SEQUENCE [LARGE SCALE GENOMIC DNA]</scope>
    <source>
        <strain evidence="10">KCTC 42083</strain>
    </source>
</reference>
<keyword evidence="2" id="KW-0046">Antibiotic resistance</keyword>
<evidence type="ECO:0000256" key="6">
    <source>
        <dbReference type="ARBA" id="ARBA00048566"/>
    </source>
</evidence>
<dbReference type="GO" id="GO:0046677">
    <property type="term" value="P:response to antibiotic"/>
    <property type="evidence" value="ECO:0007669"/>
    <property type="project" value="UniProtKB-KW"/>
</dbReference>
<comment type="catalytic activity">
    <reaction evidence="6">
        <text>streptomycin + ATP = 3''-O-adenylylstreptomycin + diphosphate</text>
        <dbReference type="Rhea" id="RHEA:20245"/>
        <dbReference type="ChEBI" id="CHEBI:30616"/>
        <dbReference type="ChEBI" id="CHEBI:33019"/>
        <dbReference type="ChEBI" id="CHEBI:58007"/>
        <dbReference type="ChEBI" id="CHEBI:58605"/>
        <dbReference type="EC" id="2.7.7.47"/>
    </reaction>
</comment>
<evidence type="ECO:0000259" key="7">
    <source>
        <dbReference type="Pfam" id="PF01909"/>
    </source>
</evidence>
<dbReference type="RefSeq" id="WP_229841070.1">
    <property type="nucleotide sequence ID" value="NZ_BMZN01000002.1"/>
</dbReference>
<evidence type="ECO:0000256" key="1">
    <source>
        <dbReference type="ARBA" id="ARBA00022679"/>
    </source>
</evidence>
<dbReference type="EMBL" id="BMZN01000002">
    <property type="protein sequence ID" value="GHC43550.1"/>
    <property type="molecule type" value="Genomic_DNA"/>
</dbReference>
<accession>A0A8H9ILF0</accession>
<sequence length="258" mass="28321">MSDLESHSDQLHTVLAHVQRTLSANLRAFYLHGSSVTGGLQPQSDLDLLAVVDAPLSDAQRQDLIAALLSVSAPHPATPGGLRCIELVVCCLSDLQSNTYPAKVEFIYGEWLRDAFKAGELSETAADPEYTLLLAQARQQARLLCGQDVLTTVPLTSLASIRQAMRDGLESLCEGLEGDERNVLLTLARMWRTAVQGDFVTKDQAAEWAIPLLSPELADILEHARLAYLGKVVDNWVSRAEEVEKLARDLVRRLKLVL</sequence>
<evidence type="ECO:0000256" key="5">
    <source>
        <dbReference type="ARBA" id="ARBA00047831"/>
    </source>
</evidence>
<feature type="domain" description="Polymerase nucleotidyl transferase" evidence="7">
    <location>
        <begin position="28"/>
        <end position="58"/>
    </location>
</feature>